<accession>A0AA35YV63</accession>
<proteinExistence type="predicted"/>
<dbReference type="Gene3D" id="3.30.420.10">
    <property type="entry name" value="Ribonuclease H-like superfamily/Ribonuclease H"/>
    <property type="match status" value="1"/>
</dbReference>
<dbReference type="EMBL" id="OX465080">
    <property type="protein sequence ID" value="CAI9280866.1"/>
    <property type="molecule type" value="Genomic_DNA"/>
</dbReference>
<dbReference type="Proteomes" id="UP001177003">
    <property type="component" value="Chromosome 4"/>
</dbReference>
<evidence type="ECO:0000313" key="3">
    <source>
        <dbReference type="Proteomes" id="UP001177003"/>
    </source>
</evidence>
<dbReference type="PANTHER" id="PTHR45733">
    <property type="entry name" value="FORMIN-J"/>
    <property type="match status" value="1"/>
</dbReference>
<dbReference type="InterPro" id="IPR051144">
    <property type="entry name" value="Formin_homology_domain"/>
</dbReference>
<dbReference type="Gene3D" id="1.20.58.2220">
    <property type="entry name" value="Formin, FH2 domain"/>
    <property type="match status" value="1"/>
</dbReference>
<keyword evidence="3" id="KW-1185">Reference proteome</keyword>
<feature type="domain" description="DNA-directed DNA polymerase family B exonuclease" evidence="1">
    <location>
        <begin position="219"/>
        <end position="270"/>
    </location>
</feature>
<organism evidence="2 3">
    <name type="scientific">Lactuca saligna</name>
    <name type="common">Willowleaf lettuce</name>
    <dbReference type="NCBI Taxonomy" id="75948"/>
    <lineage>
        <taxon>Eukaryota</taxon>
        <taxon>Viridiplantae</taxon>
        <taxon>Streptophyta</taxon>
        <taxon>Embryophyta</taxon>
        <taxon>Tracheophyta</taxon>
        <taxon>Spermatophyta</taxon>
        <taxon>Magnoliopsida</taxon>
        <taxon>eudicotyledons</taxon>
        <taxon>Gunneridae</taxon>
        <taxon>Pentapetalae</taxon>
        <taxon>asterids</taxon>
        <taxon>campanulids</taxon>
        <taxon>Asterales</taxon>
        <taxon>Asteraceae</taxon>
        <taxon>Cichorioideae</taxon>
        <taxon>Cichorieae</taxon>
        <taxon>Lactucinae</taxon>
        <taxon>Lactuca</taxon>
    </lineage>
</organism>
<evidence type="ECO:0000259" key="1">
    <source>
        <dbReference type="Pfam" id="PF03104"/>
    </source>
</evidence>
<dbReference type="Pfam" id="PF03104">
    <property type="entry name" value="DNA_pol_B_exo1"/>
    <property type="match status" value="1"/>
</dbReference>
<dbReference type="SUPFAM" id="SSF53098">
    <property type="entry name" value="Ribonuclease H-like"/>
    <property type="match status" value="1"/>
</dbReference>
<protein>
    <recommendedName>
        <fullName evidence="1">DNA-directed DNA polymerase family B exonuclease domain-containing protein</fullName>
    </recommendedName>
</protein>
<evidence type="ECO:0000313" key="2">
    <source>
        <dbReference type="EMBL" id="CAI9280866.1"/>
    </source>
</evidence>
<gene>
    <name evidence="2" type="ORF">LSALG_LOCUS20593</name>
</gene>
<dbReference type="InterPro" id="IPR036397">
    <property type="entry name" value="RNaseH_sf"/>
</dbReference>
<dbReference type="AlphaFoldDB" id="A0AA35YV63"/>
<name>A0AA35YV63_LACSI</name>
<dbReference type="GO" id="GO:0003676">
    <property type="term" value="F:nucleic acid binding"/>
    <property type="evidence" value="ECO:0007669"/>
    <property type="project" value="InterPro"/>
</dbReference>
<dbReference type="InterPro" id="IPR012337">
    <property type="entry name" value="RNaseH-like_sf"/>
</dbReference>
<sequence length="471" mass="53509">METQDGGDVKGEVSPRDIVYTQAAGGEEDPNIFHMLDLRFEGISWHDDSLALIYEDSYSDPCRGELLMGLIRKHEIIKGYEGEPDNSGNCEQIFLELMKVPRSEAKLIVYSYKLQFSTQVSELRDKLNIVYLSVEQISRNCNRIWLNLVRVSREKRLIAVGPSKLVPALKEGTTSPAAFTRATVVVAVKYSIVERPKKIDAVLYPEISSFLMLIKDQDRGKLPGGKEIAVKRQYGTRESKEVTLERRVQFDLLQAMQRDYKLSSYSLNSVSTHFFNEQKFLAPLARGDQLIKSNLLNNSILLKQTIEVAPTSFTLTGASPSPPISDMLIGSSIEPIEHRITTVCFGSLRFPLPCFLIWSPSLPHPIYLTPVKKRLLRTTLMELSVDCFFVMISAMKQQHTLVLLMVMVQRRWLMWWLRLIVDCYLLNNPPPNAIDIDTNCFRLLPSTADFLFGLDVPPVEMKLRIALPPLV</sequence>
<dbReference type="InterPro" id="IPR006133">
    <property type="entry name" value="DNA-dir_DNA_pol_B_exonuc"/>
</dbReference>
<dbReference type="PANTHER" id="PTHR45733:SF16">
    <property type="entry name" value="FORMIN-LIKE PROTEIN"/>
    <property type="match status" value="1"/>
</dbReference>
<dbReference type="InterPro" id="IPR042201">
    <property type="entry name" value="FH2_Formin_sf"/>
</dbReference>
<dbReference type="SUPFAM" id="SSF101447">
    <property type="entry name" value="Formin homology 2 domain (FH2 domain)"/>
    <property type="match status" value="1"/>
</dbReference>
<reference evidence="2" key="1">
    <citation type="submission" date="2023-04" db="EMBL/GenBank/DDBJ databases">
        <authorList>
            <person name="Vijverberg K."/>
            <person name="Xiong W."/>
            <person name="Schranz E."/>
        </authorList>
    </citation>
    <scope>NUCLEOTIDE SEQUENCE</scope>
</reference>